<gene>
    <name evidence="3" type="primary">nanM_2</name>
    <name evidence="3" type="ORF">HG15A2_47130</name>
</gene>
<dbReference type="InterPro" id="IPR015915">
    <property type="entry name" value="Kelch-typ_b-propeller"/>
</dbReference>
<dbReference type="SMART" id="SM00612">
    <property type="entry name" value="Kelch"/>
    <property type="match status" value="3"/>
</dbReference>
<protein>
    <submittedName>
        <fullName evidence="3">N-acetylneuraminate epimerase</fullName>
        <ecNumber evidence="3">5.1.3.24</ecNumber>
    </submittedName>
</protein>
<dbReference type="GO" id="GO:0016853">
    <property type="term" value="F:isomerase activity"/>
    <property type="evidence" value="ECO:0007669"/>
    <property type="project" value="UniProtKB-KW"/>
</dbReference>
<evidence type="ECO:0000313" key="3">
    <source>
        <dbReference type="EMBL" id="QDT01371.1"/>
    </source>
</evidence>
<accession>A0A517N2L5</accession>
<keyword evidence="2" id="KW-0732">Signal</keyword>
<dbReference type="RefSeq" id="WP_145063507.1">
    <property type="nucleotide sequence ID" value="NZ_CP036263.1"/>
</dbReference>
<feature type="chain" id="PRO_5022122269" evidence="2">
    <location>
        <begin position="25"/>
        <end position="567"/>
    </location>
</feature>
<dbReference type="EMBL" id="CP036263">
    <property type="protein sequence ID" value="QDT01371.1"/>
    <property type="molecule type" value="Genomic_DNA"/>
</dbReference>
<dbReference type="EC" id="5.1.3.24" evidence="3"/>
<dbReference type="Pfam" id="PF07646">
    <property type="entry name" value="Kelch_2"/>
    <property type="match status" value="1"/>
</dbReference>
<dbReference type="InterPro" id="IPR006652">
    <property type="entry name" value="Kelch_1"/>
</dbReference>
<dbReference type="AlphaFoldDB" id="A0A517N2L5"/>
<dbReference type="PANTHER" id="PTHR46375:SF3">
    <property type="entry name" value="KELCH REPEAT AND BTB DOMAIN-CONTAINING PROTEIN 13"/>
    <property type="match status" value="1"/>
</dbReference>
<feature type="signal peptide" evidence="2">
    <location>
        <begin position="1"/>
        <end position="24"/>
    </location>
</feature>
<organism evidence="3 4">
    <name type="scientific">Adhaeretor mobilis</name>
    <dbReference type="NCBI Taxonomy" id="1930276"/>
    <lineage>
        <taxon>Bacteria</taxon>
        <taxon>Pseudomonadati</taxon>
        <taxon>Planctomycetota</taxon>
        <taxon>Planctomycetia</taxon>
        <taxon>Pirellulales</taxon>
        <taxon>Lacipirellulaceae</taxon>
        <taxon>Adhaeretor</taxon>
    </lineage>
</organism>
<proteinExistence type="predicted"/>
<dbReference type="OrthoDB" id="232651at2"/>
<dbReference type="KEGG" id="amob:HG15A2_47130"/>
<dbReference type="PROSITE" id="PS51257">
    <property type="entry name" value="PROKAR_LIPOPROTEIN"/>
    <property type="match status" value="1"/>
</dbReference>
<evidence type="ECO:0000313" key="4">
    <source>
        <dbReference type="Proteomes" id="UP000319852"/>
    </source>
</evidence>
<dbReference type="Pfam" id="PF01344">
    <property type="entry name" value="Kelch_1"/>
    <property type="match status" value="2"/>
</dbReference>
<sequence precursor="true">MKPNFLFKSLIALLLFGTSQSCLAHFAWVTTDSENRALLFFGESPDERAYKLPESLLKAKVNALTEGKKHADVKLVEVDEEDFIGRRSAEPVNPRATLATSLTYGNYHGTLLKYYAYHAGQVATDPPRLTQEPSEQKGSKQKVSAAKPQAGLEVIPSVSQRGLCLTVLWQGKPLEGVEATLMVGDGESEKSKSDRDGEAWFPPPVTGGGETQIAAIVGHEVDKEGTVDGEPYNNESHYATITFMHTNKEGNTEPREAATSAAANTHSAYPPVAEPVTSFGAAVSDGWLYVYSGHTGAAHSYSREELSTHFQRLNLSGGSAWEDLPCPRPLQGLAAATYDGKIYRVGGLEARNADGDEADLHSVADFAVYDPKTKTWTDLPALPAARSSHDVVVIDGTMYVVGGWNLTGETPGEWQGEILTYDLSQESGSWRPLEVLKLKRRALSVGEHEGKLVIIGGMNEDNDITQKVTIYDPATGQVSDFAEFPGSGMDGFGTTAINQGGQLYANGLEGVVYRLDAAGQAWQPVGELQQPRFFHQLVPGPGKALLAVAGTSDVEHLGDIEVLEVAK</sequence>
<dbReference type="Gene3D" id="2.120.10.80">
    <property type="entry name" value="Kelch-type beta propeller"/>
    <property type="match status" value="2"/>
</dbReference>
<dbReference type="SUPFAM" id="SSF117281">
    <property type="entry name" value="Kelch motif"/>
    <property type="match status" value="1"/>
</dbReference>
<keyword evidence="4" id="KW-1185">Reference proteome</keyword>
<name>A0A517N2L5_9BACT</name>
<feature type="region of interest" description="Disordered" evidence="1">
    <location>
        <begin position="125"/>
        <end position="148"/>
    </location>
</feature>
<dbReference type="InterPro" id="IPR052392">
    <property type="entry name" value="Kelch-BTB_domain-containing"/>
</dbReference>
<dbReference type="PANTHER" id="PTHR46375">
    <property type="entry name" value="KELCH REPEAT AND BTB DOMAIN-CONTAINING PROTEIN 13-RELATED"/>
    <property type="match status" value="1"/>
</dbReference>
<keyword evidence="3" id="KW-0413">Isomerase</keyword>
<dbReference type="InterPro" id="IPR011498">
    <property type="entry name" value="Kelch_2"/>
</dbReference>
<evidence type="ECO:0000256" key="1">
    <source>
        <dbReference type="SAM" id="MobiDB-lite"/>
    </source>
</evidence>
<reference evidence="3 4" key="1">
    <citation type="submission" date="2019-02" db="EMBL/GenBank/DDBJ databases">
        <title>Deep-cultivation of Planctomycetes and their phenomic and genomic characterization uncovers novel biology.</title>
        <authorList>
            <person name="Wiegand S."/>
            <person name="Jogler M."/>
            <person name="Boedeker C."/>
            <person name="Pinto D."/>
            <person name="Vollmers J."/>
            <person name="Rivas-Marin E."/>
            <person name="Kohn T."/>
            <person name="Peeters S.H."/>
            <person name="Heuer A."/>
            <person name="Rast P."/>
            <person name="Oberbeckmann S."/>
            <person name="Bunk B."/>
            <person name="Jeske O."/>
            <person name="Meyerdierks A."/>
            <person name="Storesund J.E."/>
            <person name="Kallscheuer N."/>
            <person name="Luecker S."/>
            <person name="Lage O.M."/>
            <person name="Pohl T."/>
            <person name="Merkel B.J."/>
            <person name="Hornburger P."/>
            <person name="Mueller R.-W."/>
            <person name="Bruemmer F."/>
            <person name="Labrenz M."/>
            <person name="Spormann A.M."/>
            <person name="Op den Camp H."/>
            <person name="Overmann J."/>
            <person name="Amann R."/>
            <person name="Jetten M.S.M."/>
            <person name="Mascher T."/>
            <person name="Medema M.H."/>
            <person name="Devos D.P."/>
            <person name="Kaster A.-K."/>
            <person name="Ovreas L."/>
            <person name="Rohde M."/>
            <person name="Galperin M.Y."/>
            <person name="Jogler C."/>
        </authorList>
    </citation>
    <scope>NUCLEOTIDE SEQUENCE [LARGE SCALE GENOMIC DNA]</scope>
    <source>
        <strain evidence="3 4">HG15A2</strain>
    </source>
</reference>
<dbReference type="Proteomes" id="UP000319852">
    <property type="component" value="Chromosome"/>
</dbReference>
<evidence type="ECO:0000256" key="2">
    <source>
        <dbReference type="SAM" id="SignalP"/>
    </source>
</evidence>